<feature type="region of interest" description="Disordered" evidence="1">
    <location>
        <begin position="1"/>
        <end position="33"/>
    </location>
</feature>
<gene>
    <name evidence="3" type="ORF">DM01DRAFT_1331309</name>
    <name evidence="2" type="ORF">DM01DRAFT_1334632</name>
</gene>
<evidence type="ECO:0000313" key="4">
    <source>
        <dbReference type="Proteomes" id="UP000242146"/>
    </source>
</evidence>
<name>A0A1X2GZX6_9FUNG</name>
<reference evidence="3 4" key="1">
    <citation type="submission" date="2016-07" db="EMBL/GenBank/DDBJ databases">
        <title>Pervasive Adenine N6-methylation of Active Genes in Fungi.</title>
        <authorList>
            <consortium name="DOE Joint Genome Institute"/>
            <person name="Mondo S.J."/>
            <person name="Dannebaum R.O."/>
            <person name="Kuo R.C."/>
            <person name="Labutti K."/>
            <person name="Haridas S."/>
            <person name="Kuo A."/>
            <person name="Salamov A."/>
            <person name="Ahrendt S.R."/>
            <person name="Lipzen A."/>
            <person name="Sullivan W."/>
            <person name="Andreopoulos W.B."/>
            <person name="Clum A."/>
            <person name="Lindquist E."/>
            <person name="Daum C."/>
            <person name="Ramamoorthy G.K."/>
            <person name="Gryganskyi A."/>
            <person name="Culley D."/>
            <person name="Magnuson J.K."/>
            <person name="James T.Y."/>
            <person name="O'Malley M.A."/>
            <person name="Stajich J.E."/>
            <person name="Spatafora J.W."/>
            <person name="Visel A."/>
            <person name="Grigoriev I.V."/>
        </authorList>
    </citation>
    <scope>NUCLEOTIDE SEQUENCE [LARGE SCALE GENOMIC DNA]</scope>
    <source>
        <strain evidence="3 4">NRRL 3301</strain>
    </source>
</reference>
<evidence type="ECO:0000256" key="1">
    <source>
        <dbReference type="SAM" id="MobiDB-lite"/>
    </source>
</evidence>
<protein>
    <submittedName>
        <fullName evidence="3">Uncharacterized protein</fullName>
    </submittedName>
</protein>
<evidence type="ECO:0000313" key="2">
    <source>
        <dbReference type="EMBL" id="ORX56142.1"/>
    </source>
</evidence>
<evidence type="ECO:0000313" key="3">
    <source>
        <dbReference type="EMBL" id="ORX63224.1"/>
    </source>
</evidence>
<dbReference type="EMBL" id="MCGT01000001">
    <property type="protein sequence ID" value="ORX63224.1"/>
    <property type="molecule type" value="Genomic_DNA"/>
</dbReference>
<dbReference type="Proteomes" id="UP000242146">
    <property type="component" value="Unassembled WGS sequence"/>
</dbReference>
<keyword evidence="4" id="KW-1185">Reference proteome</keyword>
<comment type="caution">
    <text evidence="3">The sequence shown here is derived from an EMBL/GenBank/DDBJ whole genome shotgun (WGS) entry which is preliminary data.</text>
</comment>
<accession>A0A1X2GZX6</accession>
<proteinExistence type="predicted"/>
<organism evidence="3 4">
    <name type="scientific">Hesseltinella vesiculosa</name>
    <dbReference type="NCBI Taxonomy" id="101127"/>
    <lineage>
        <taxon>Eukaryota</taxon>
        <taxon>Fungi</taxon>
        <taxon>Fungi incertae sedis</taxon>
        <taxon>Mucoromycota</taxon>
        <taxon>Mucoromycotina</taxon>
        <taxon>Mucoromycetes</taxon>
        <taxon>Mucorales</taxon>
        <taxon>Cunninghamellaceae</taxon>
        <taxon>Hesseltinella</taxon>
    </lineage>
</organism>
<sequence length="54" mass="6054">MLPNSPVRLTKPCQKSNSLLGHDPSKTTTRAENGKQQLVQLFLKENIRIGSSYQ</sequence>
<dbReference type="AlphaFoldDB" id="A0A1X2GZX6"/>
<dbReference type="EMBL" id="MCGT01000010">
    <property type="protein sequence ID" value="ORX56142.1"/>
    <property type="molecule type" value="Genomic_DNA"/>
</dbReference>